<protein>
    <submittedName>
        <fullName evidence="1">Uncharacterized protein</fullName>
    </submittedName>
</protein>
<name>A0A1Z4N5R3_9CYAN</name>
<sequence length="80" mass="8582">MSNIKISEILPAGSELFQDSESFLNELTNEEILDTKGGRLPASLVTNSFISINSQINTIITANSNSINANTIGNVNTRIA</sequence>
<dbReference type="EMBL" id="AP018248">
    <property type="protein sequence ID" value="BAZ01079.1"/>
    <property type="molecule type" value="Genomic_DNA"/>
</dbReference>
<gene>
    <name evidence="1" type="ORF">NIES37_50770</name>
</gene>
<dbReference type="Proteomes" id="UP000218785">
    <property type="component" value="Chromosome"/>
</dbReference>
<proteinExistence type="predicted"/>
<evidence type="ECO:0000313" key="2">
    <source>
        <dbReference type="Proteomes" id="UP000218785"/>
    </source>
</evidence>
<organism evidence="1 2">
    <name type="scientific">Tolypothrix tenuis PCC 7101</name>
    <dbReference type="NCBI Taxonomy" id="231146"/>
    <lineage>
        <taxon>Bacteria</taxon>
        <taxon>Bacillati</taxon>
        <taxon>Cyanobacteriota</taxon>
        <taxon>Cyanophyceae</taxon>
        <taxon>Nostocales</taxon>
        <taxon>Tolypothrichaceae</taxon>
        <taxon>Tolypothrix</taxon>
    </lineage>
</organism>
<dbReference type="RefSeq" id="WP_096580414.1">
    <property type="nucleotide sequence ID" value="NZ_CAWNJS010000001.1"/>
</dbReference>
<keyword evidence="2" id="KW-1185">Reference proteome</keyword>
<dbReference type="KEGG" id="ttq:NIES37_50770"/>
<dbReference type="AlphaFoldDB" id="A0A1Z4N5R3"/>
<accession>A0A1Z4N5R3</accession>
<evidence type="ECO:0000313" key="1">
    <source>
        <dbReference type="EMBL" id="BAZ01079.1"/>
    </source>
</evidence>
<reference evidence="1 2" key="1">
    <citation type="submission" date="2017-06" db="EMBL/GenBank/DDBJ databases">
        <title>Genome sequencing of cyanobaciteial culture collection at National Institute for Environmental Studies (NIES).</title>
        <authorList>
            <person name="Hirose Y."/>
            <person name="Shimura Y."/>
            <person name="Fujisawa T."/>
            <person name="Nakamura Y."/>
            <person name="Kawachi M."/>
        </authorList>
    </citation>
    <scope>NUCLEOTIDE SEQUENCE [LARGE SCALE GENOMIC DNA]</scope>
    <source>
        <strain evidence="1 2">NIES-37</strain>
    </source>
</reference>